<keyword evidence="2" id="KW-1133">Transmembrane helix</keyword>
<keyword evidence="4" id="KW-1185">Reference proteome</keyword>
<evidence type="ECO:0000256" key="1">
    <source>
        <dbReference type="SAM" id="MobiDB-lite"/>
    </source>
</evidence>
<feature type="transmembrane region" description="Helical" evidence="2">
    <location>
        <begin position="287"/>
        <end position="305"/>
    </location>
</feature>
<accession>A0A812VPJ9</accession>
<organism evidence="3 4">
    <name type="scientific">Symbiodinium pilosum</name>
    <name type="common">Dinoflagellate</name>
    <dbReference type="NCBI Taxonomy" id="2952"/>
    <lineage>
        <taxon>Eukaryota</taxon>
        <taxon>Sar</taxon>
        <taxon>Alveolata</taxon>
        <taxon>Dinophyceae</taxon>
        <taxon>Suessiales</taxon>
        <taxon>Symbiodiniaceae</taxon>
        <taxon>Symbiodinium</taxon>
    </lineage>
</organism>
<feature type="transmembrane region" description="Helical" evidence="2">
    <location>
        <begin position="317"/>
        <end position="340"/>
    </location>
</feature>
<dbReference type="Proteomes" id="UP000649617">
    <property type="component" value="Unassembled WGS sequence"/>
</dbReference>
<protein>
    <submittedName>
        <fullName evidence="3">Uncharacterized protein</fullName>
    </submittedName>
</protein>
<feature type="transmembrane region" description="Helical" evidence="2">
    <location>
        <begin position="552"/>
        <end position="570"/>
    </location>
</feature>
<feature type="transmembrane region" description="Helical" evidence="2">
    <location>
        <begin position="42"/>
        <end position="65"/>
    </location>
</feature>
<keyword evidence="2" id="KW-0472">Membrane</keyword>
<feature type="non-terminal residue" evidence="3">
    <location>
        <position position="1"/>
    </location>
</feature>
<feature type="region of interest" description="Disordered" evidence="1">
    <location>
        <begin position="597"/>
        <end position="622"/>
    </location>
</feature>
<gene>
    <name evidence="3" type="ORF">SPIL2461_LOCUS17012</name>
</gene>
<comment type="caution">
    <text evidence="3">The sequence shown here is derived from an EMBL/GenBank/DDBJ whole genome shotgun (WGS) entry which is preliminary data.</text>
</comment>
<feature type="transmembrane region" description="Helical" evidence="2">
    <location>
        <begin position="499"/>
        <end position="518"/>
    </location>
</feature>
<evidence type="ECO:0000256" key="2">
    <source>
        <dbReference type="SAM" id="Phobius"/>
    </source>
</evidence>
<evidence type="ECO:0000313" key="3">
    <source>
        <dbReference type="EMBL" id="CAE7642018.1"/>
    </source>
</evidence>
<dbReference type="OrthoDB" id="422957at2759"/>
<feature type="transmembrane region" description="Helical" evidence="2">
    <location>
        <begin position="378"/>
        <end position="398"/>
    </location>
</feature>
<sequence length="622" mass="68303">PCACTDGYYPVGKEGWSPGVSRGYEFTCCLGNSPSSCGEDKYAGILSVALLCMGLIGMAVCTYVMNYCNGLEPLTKEDIAVTERPRVHDGERLHQTVGKHKWCVTLKDLRQFRRLVRHAIADGVIKPTDQDPFDTEDTSIGPSMYTVNMQYIQPVTAAAGNPSWALMLHPEGLKCDLFITHGWAEGVFEFVDQVVNSWPFGAKAAYVCFLSTPQNLDIAEMIERPEDSPFAKALGSASQVLAAPNHKKSIYTRAWCVFEAYLAFSWGKAIYTATSPPSHFWAMSLRAASWSVLMLGVCFCMMMHGNRNWALWSAAQIAVAAYIFGGLAAISACFFAYLMVTGKHHWKTTKAAVFACSAFAAGYLATNIFQTSFRRPPYFVPFLMFPFCFWAMECDRLLGIEAAKQARQLREGFTGNPADGMRIRNTIEQSGAERAVDATVAVLLRMNLSTPELRLATAHAGSLGNASNWSRSIFTTTLTFWVAQAFNTALWRMEQGFQWIPYAAATEAIIVVIGLPLLPRDRGPFAERTQSALLLFIPGFLGIIGGRWYDAILNGIVCPLIILVAFAGPARTSRIPALGPMLVRLLFARNPLKHSSPDQTGVLEGHAGKLAPPAPEDDYVSI</sequence>
<feature type="transmembrane region" description="Helical" evidence="2">
    <location>
        <begin position="352"/>
        <end position="372"/>
    </location>
</feature>
<proteinExistence type="predicted"/>
<dbReference type="AlphaFoldDB" id="A0A812VPJ9"/>
<name>A0A812VPJ9_SYMPI</name>
<feature type="transmembrane region" description="Helical" evidence="2">
    <location>
        <begin position="530"/>
        <end position="546"/>
    </location>
</feature>
<reference evidence="3" key="1">
    <citation type="submission" date="2021-02" db="EMBL/GenBank/DDBJ databases">
        <authorList>
            <person name="Dougan E. K."/>
            <person name="Rhodes N."/>
            <person name="Thang M."/>
            <person name="Chan C."/>
        </authorList>
    </citation>
    <scope>NUCLEOTIDE SEQUENCE</scope>
</reference>
<keyword evidence="2" id="KW-0812">Transmembrane</keyword>
<evidence type="ECO:0000313" key="4">
    <source>
        <dbReference type="Proteomes" id="UP000649617"/>
    </source>
</evidence>
<dbReference type="EMBL" id="CAJNIZ010042879">
    <property type="protein sequence ID" value="CAE7642018.1"/>
    <property type="molecule type" value="Genomic_DNA"/>
</dbReference>